<proteinExistence type="predicted"/>
<evidence type="ECO:0000313" key="3">
    <source>
        <dbReference type="Proteomes" id="UP000187209"/>
    </source>
</evidence>
<organism evidence="2 3">
    <name type="scientific">Stentor coeruleus</name>
    <dbReference type="NCBI Taxonomy" id="5963"/>
    <lineage>
        <taxon>Eukaryota</taxon>
        <taxon>Sar</taxon>
        <taxon>Alveolata</taxon>
        <taxon>Ciliophora</taxon>
        <taxon>Postciliodesmatophora</taxon>
        <taxon>Heterotrichea</taxon>
        <taxon>Heterotrichida</taxon>
        <taxon>Stentoridae</taxon>
        <taxon>Stentor</taxon>
    </lineage>
</organism>
<comment type="caution">
    <text evidence="2">The sequence shown here is derived from an EMBL/GenBank/DDBJ whole genome shotgun (WGS) entry which is preliminary data.</text>
</comment>
<name>A0A1R2C3R8_9CILI</name>
<evidence type="ECO:0000313" key="2">
    <source>
        <dbReference type="EMBL" id="OMJ83620.1"/>
    </source>
</evidence>
<protein>
    <submittedName>
        <fullName evidence="2">Uncharacterized protein</fullName>
    </submittedName>
</protein>
<accession>A0A1R2C3R8</accession>
<dbReference type="AlphaFoldDB" id="A0A1R2C3R8"/>
<keyword evidence="3" id="KW-1185">Reference proteome</keyword>
<dbReference type="Proteomes" id="UP000187209">
    <property type="component" value="Unassembled WGS sequence"/>
</dbReference>
<keyword evidence="1" id="KW-0175">Coiled coil</keyword>
<reference evidence="2 3" key="1">
    <citation type="submission" date="2016-11" db="EMBL/GenBank/DDBJ databases">
        <title>The macronuclear genome of Stentor coeruleus: a giant cell with tiny introns.</title>
        <authorList>
            <person name="Slabodnick M."/>
            <person name="Ruby J.G."/>
            <person name="Reiff S.B."/>
            <person name="Swart E.C."/>
            <person name="Gosai S."/>
            <person name="Prabakaran S."/>
            <person name="Witkowska E."/>
            <person name="Larue G.E."/>
            <person name="Fisher S."/>
            <person name="Freeman R.M."/>
            <person name="Gunawardena J."/>
            <person name="Chu W."/>
            <person name="Stover N.A."/>
            <person name="Gregory B.D."/>
            <person name="Nowacki M."/>
            <person name="Derisi J."/>
            <person name="Roy S.W."/>
            <person name="Marshall W.F."/>
            <person name="Sood P."/>
        </authorList>
    </citation>
    <scope>NUCLEOTIDE SEQUENCE [LARGE SCALE GENOMIC DNA]</scope>
    <source>
        <strain evidence="2">WM001</strain>
    </source>
</reference>
<feature type="coiled-coil region" evidence="1">
    <location>
        <begin position="87"/>
        <end position="121"/>
    </location>
</feature>
<sequence>MNSRVSSDEVEMFDTSSRILAYSKRNGKIEIYYNDDYVQQLRAKLAEVIRFFALFCAMEEIFIDITRLKAEFESEKTKTHQYLDSNLNEVDKRIDEIKGDIAQAYRRQEAIEQEKSRTQNTMVVESYNIEQRKTSIMGMTSEYKAHEFMESTRISEMKEAVEVAEINEILNVYPENINLLKEQKQFIEGGIQNAENFNNQWKDIEQYYLNTLSLNNPFETEYIFNHEELASITSGLVPCLEQLHKTSLILFNLEQEVTIRDKLVFINEQIGRKKIEIAGQIAARPYIQAILENCNKKVKESKARFTTYVVNDRVEHLSNCVDEINTNIDLIDTEMNTLRADFDVKSAKVSISRDHQSKKHTDPRAYSKSKEAYEAENEMQDYHKEQIRYQEESKRLEIYLKELEILENNKKSFSLEKVNNYENKNQMFISIADSYRGLLAIGFEGKHLIYDPSMINCLLSVLIKYICIAKKPGCCSFKSVPEYLAIDITATELIKKFAKILGSAKKIKIGCCSGNYLHKVYNCINIDVYDIINLLLDVRVLGSLRDENGNQQKISSKRRTELINQTLFFCIKELVHVKILQHQYLYQINMERAVEGIKMYEKSLFETLRHLNYADIAHKAEHHRLIRK</sequence>
<feature type="coiled-coil region" evidence="1">
    <location>
        <begin position="372"/>
        <end position="416"/>
    </location>
</feature>
<gene>
    <name evidence="2" type="ORF">SteCoe_15408</name>
</gene>
<dbReference type="EMBL" id="MPUH01000297">
    <property type="protein sequence ID" value="OMJ83620.1"/>
    <property type="molecule type" value="Genomic_DNA"/>
</dbReference>
<evidence type="ECO:0000256" key="1">
    <source>
        <dbReference type="SAM" id="Coils"/>
    </source>
</evidence>